<evidence type="ECO:0008006" key="4">
    <source>
        <dbReference type="Google" id="ProtNLM"/>
    </source>
</evidence>
<dbReference type="EMBL" id="FUEG01000028">
    <property type="protein sequence ID" value="SJL15366.1"/>
    <property type="molecule type" value="Genomic_DNA"/>
</dbReference>
<feature type="chain" id="PRO_5012244677" description="Secreted protein" evidence="1">
    <location>
        <begin position="25"/>
        <end position="85"/>
    </location>
</feature>
<keyword evidence="3" id="KW-1185">Reference proteome</keyword>
<keyword evidence="1" id="KW-0732">Signal</keyword>
<accession>A0A284S310</accession>
<evidence type="ECO:0000313" key="3">
    <source>
        <dbReference type="Proteomes" id="UP000219338"/>
    </source>
</evidence>
<evidence type="ECO:0000313" key="2">
    <source>
        <dbReference type="EMBL" id="SJL15366.1"/>
    </source>
</evidence>
<organism evidence="2 3">
    <name type="scientific">Armillaria ostoyae</name>
    <name type="common">Armillaria root rot fungus</name>
    <dbReference type="NCBI Taxonomy" id="47428"/>
    <lineage>
        <taxon>Eukaryota</taxon>
        <taxon>Fungi</taxon>
        <taxon>Dikarya</taxon>
        <taxon>Basidiomycota</taxon>
        <taxon>Agaricomycotina</taxon>
        <taxon>Agaricomycetes</taxon>
        <taxon>Agaricomycetidae</taxon>
        <taxon>Agaricales</taxon>
        <taxon>Marasmiineae</taxon>
        <taxon>Physalacriaceae</taxon>
        <taxon>Armillaria</taxon>
    </lineage>
</organism>
<protein>
    <recommendedName>
        <fullName evidence="4">Secreted protein</fullName>
    </recommendedName>
</protein>
<proteinExistence type="predicted"/>
<dbReference type="AlphaFoldDB" id="A0A284S310"/>
<sequence length="85" mass="9000">MGVETSTSLTMALYVVSCVPPAAAVSKCQDNCSTCADMYVTVPAPRDVSTCTDHQDDDSNHLGNSAIGRVPTTALSGLERRLHCR</sequence>
<gene>
    <name evidence="2" type="ORF">ARMOST_18859</name>
</gene>
<dbReference type="Proteomes" id="UP000219338">
    <property type="component" value="Unassembled WGS sequence"/>
</dbReference>
<evidence type="ECO:0000256" key="1">
    <source>
        <dbReference type="SAM" id="SignalP"/>
    </source>
</evidence>
<feature type="signal peptide" evidence="1">
    <location>
        <begin position="1"/>
        <end position="24"/>
    </location>
</feature>
<reference evidence="3" key="1">
    <citation type="journal article" date="2017" name="Nat. Ecol. Evol.">
        <title>Genome expansion and lineage-specific genetic innovations in the forest pathogenic fungi Armillaria.</title>
        <authorList>
            <person name="Sipos G."/>
            <person name="Prasanna A.N."/>
            <person name="Walter M.C."/>
            <person name="O'Connor E."/>
            <person name="Balint B."/>
            <person name="Krizsan K."/>
            <person name="Kiss B."/>
            <person name="Hess J."/>
            <person name="Varga T."/>
            <person name="Slot J."/>
            <person name="Riley R."/>
            <person name="Boka B."/>
            <person name="Rigling D."/>
            <person name="Barry K."/>
            <person name="Lee J."/>
            <person name="Mihaltcheva S."/>
            <person name="LaButti K."/>
            <person name="Lipzen A."/>
            <person name="Waldron R."/>
            <person name="Moloney N.M."/>
            <person name="Sperisen C."/>
            <person name="Kredics L."/>
            <person name="Vagvoelgyi C."/>
            <person name="Patrignani A."/>
            <person name="Fitzpatrick D."/>
            <person name="Nagy I."/>
            <person name="Doyle S."/>
            <person name="Anderson J.B."/>
            <person name="Grigoriev I.V."/>
            <person name="Gueldener U."/>
            <person name="Muensterkoetter M."/>
            <person name="Nagy L.G."/>
        </authorList>
    </citation>
    <scope>NUCLEOTIDE SEQUENCE [LARGE SCALE GENOMIC DNA]</scope>
    <source>
        <strain evidence="3">C18/9</strain>
    </source>
</reference>
<name>A0A284S310_ARMOS</name>